<evidence type="ECO:0000313" key="4">
    <source>
        <dbReference type="Proteomes" id="UP000823388"/>
    </source>
</evidence>
<feature type="transmembrane region" description="Helical" evidence="2">
    <location>
        <begin position="185"/>
        <end position="210"/>
    </location>
</feature>
<name>A0A8T0R724_PANVG</name>
<gene>
    <name evidence="3" type="ORF">PVAP13_6KG171800</name>
</gene>
<feature type="region of interest" description="Disordered" evidence="1">
    <location>
        <begin position="1"/>
        <end position="28"/>
    </location>
</feature>
<evidence type="ECO:0000256" key="2">
    <source>
        <dbReference type="SAM" id="Phobius"/>
    </source>
</evidence>
<dbReference type="PANTHER" id="PTHR33115:SF43">
    <property type="entry name" value="BLE2 PROTEIN"/>
    <property type="match status" value="1"/>
</dbReference>
<protein>
    <submittedName>
        <fullName evidence="3">Uncharacterized protein</fullName>
    </submittedName>
</protein>
<feature type="transmembrane region" description="Helical" evidence="2">
    <location>
        <begin position="320"/>
        <end position="341"/>
    </location>
</feature>
<feature type="transmembrane region" description="Helical" evidence="2">
    <location>
        <begin position="230"/>
        <end position="251"/>
    </location>
</feature>
<evidence type="ECO:0000313" key="3">
    <source>
        <dbReference type="EMBL" id="KAG2581527.1"/>
    </source>
</evidence>
<keyword evidence="4" id="KW-1185">Reference proteome</keyword>
<comment type="caution">
    <text evidence="3">The sequence shown here is derived from an EMBL/GenBank/DDBJ whole genome shotgun (WGS) entry which is preliminary data.</text>
</comment>
<reference evidence="3" key="1">
    <citation type="submission" date="2020-05" db="EMBL/GenBank/DDBJ databases">
        <title>WGS assembly of Panicum virgatum.</title>
        <authorList>
            <person name="Lovell J.T."/>
            <person name="Jenkins J."/>
            <person name="Shu S."/>
            <person name="Juenger T.E."/>
            <person name="Schmutz J."/>
        </authorList>
    </citation>
    <scope>NUCLEOTIDE SEQUENCE</scope>
    <source>
        <strain evidence="3">AP13</strain>
    </source>
</reference>
<evidence type="ECO:0000256" key="1">
    <source>
        <dbReference type="SAM" id="MobiDB-lite"/>
    </source>
</evidence>
<feature type="transmembrane region" description="Helical" evidence="2">
    <location>
        <begin position="156"/>
        <end position="173"/>
    </location>
</feature>
<dbReference type="EMBL" id="CM029047">
    <property type="protein sequence ID" value="KAG2581527.1"/>
    <property type="molecule type" value="Genomic_DNA"/>
</dbReference>
<feature type="transmembrane region" description="Helical" evidence="2">
    <location>
        <begin position="54"/>
        <end position="75"/>
    </location>
</feature>
<dbReference type="Gene3D" id="1.25.10.10">
    <property type="entry name" value="Leucine-rich Repeat Variant"/>
    <property type="match status" value="1"/>
</dbReference>
<organism evidence="3 4">
    <name type="scientific">Panicum virgatum</name>
    <name type="common">Blackwell switchgrass</name>
    <dbReference type="NCBI Taxonomy" id="38727"/>
    <lineage>
        <taxon>Eukaryota</taxon>
        <taxon>Viridiplantae</taxon>
        <taxon>Streptophyta</taxon>
        <taxon>Embryophyta</taxon>
        <taxon>Tracheophyta</taxon>
        <taxon>Spermatophyta</taxon>
        <taxon>Magnoliopsida</taxon>
        <taxon>Liliopsida</taxon>
        <taxon>Poales</taxon>
        <taxon>Poaceae</taxon>
        <taxon>PACMAD clade</taxon>
        <taxon>Panicoideae</taxon>
        <taxon>Panicodae</taxon>
        <taxon>Paniceae</taxon>
        <taxon>Panicinae</taxon>
        <taxon>Panicum</taxon>
        <taxon>Panicum sect. Hiantes</taxon>
    </lineage>
</organism>
<keyword evidence="2" id="KW-0472">Membrane</keyword>
<sequence length="885" mass="98023">MAATPADGREVSITVVPPTESSEEQQRESISADIVEGKLKTLNRVVFCVAFWEWAGNAVGTLAFLWATVVLLGGFSSLLSRMDFWFATVMIFVEGSRVFIRNDASVNQWLFGSTSAFRWENLSSSDVLAENVVGKTFAVITGVALSLTPIEFRPELVAGILKVAILVIISQLLTQKSKTWYAKAILVLLVAASVIGGIVGSFKLSLRYIMISKKNPMVPYYLKISVLLTAWQLGTFILMVLAIAIVLCIPLRGTLPKLCFKVIIASGLACLPFLQAALASYYRYVSISIALMLLTFSYHEILRGVVFAEVTLDEQNNSSCGLLLPILDETVMPILFFWSVMFPLPGISLKISFYMLFSVIAALLIANLQIPVAFLQVLLSILRLRTLLGHHRHHDYRPLPPDASPNLVPSIVIFFMMELCQGSSYILATICGLISLFRRRSLARDLKLEGEWGAEAVNLYCRQAYQARMEKGLLPSEKSKPSLSNLAIKPLGSTSSETQIAGLRVLENFLGRLDSKSKKDLITEITDASKETVPTLIGMLCSTVGGDEDISLVLRSPLNFVRRLAIDHGKIGARFRQELSKNPFLLNSLGRIMDGDCQPELWAPVVDIITALALEEAARQEIGSTQSIIPKLMHAFVRPDDVNNPSNDRSLRKAAGKALANLTMKSTDNCWAILLEKQGHNLIKKLIDMLDDEYYICAVANLLHNLCANSRDKLMEIDLCASVQLESALTKVMRIIMTSKEGKQLEAALCVTSHIGYVIPKCFRKVLISDTDAAALVEKLVDTLNSNKEPRPEYPRIRRVLVEVVISIVRLCPDPYRTIFREKKAKDALDMVKGTPSRLERYRVFINGEGVLPESLPMRGLVDKAKKLIYRPTPTTSAEQAGEHA</sequence>
<proteinExistence type="predicted"/>
<dbReference type="AlphaFoldDB" id="A0A8T0R724"/>
<dbReference type="Proteomes" id="UP000823388">
    <property type="component" value="Chromosome 6K"/>
</dbReference>
<keyword evidence="2" id="KW-1133">Transmembrane helix</keyword>
<feature type="transmembrane region" description="Helical" evidence="2">
    <location>
        <begin position="258"/>
        <end position="275"/>
    </location>
</feature>
<dbReference type="InterPro" id="IPR016024">
    <property type="entry name" value="ARM-type_fold"/>
</dbReference>
<accession>A0A8T0R724</accession>
<keyword evidence="2" id="KW-0812">Transmembrane</keyword>
<dbReference type="PANTHER" id="PTHR33115">
    <property type="entry name" value="ARM REPEAT SUPERFAMILY PROTEIN"/>
    <property type="match status" value="1"/>
</dbReference>
<dbReference type="InterPro" id="IPR011989">
    <property type="entry name" value="ARM-like"/>
</dbReference>
<dbReference type="SUPFAM" id="SSF48371">
    <property type="entry name" value="ARM repeat"/>
    <property type="match status" value="1"/>
</dbReference>